<sequence length="240" mass="26993">MGTSLEKLRAEPILATARRLQERIGARFPDRGLYRVASELVELIEEVEASPVTAHGRLRMVRFWSRVLMAAIVAATVVLIVLAIKDSAMDAPDETAEWLPLIESGINDLVFAAIAVWFLWSVPERLQRQAALELLFRTRSLAHIVDMHHLTKDPERLRSTFRRTGASADPLELTPDQLEHYLDYCSELLSLVAKAAALCAEESQDSVVLDTVSTIETLTVGMSREIWQKISILNEARKEY</sequence>
<keyword evidence="3" id="KW-1185">Reference proteome</keyword>
<evidence type="ECO:0000313" key="2">
    <source>
        <dbReference type="EMBL" id="PWN02423.1"/>
    </source>
</evidence>
<keyword evidence="1" id="KW-0472">Membrane</keyword>
<protein>
    <submittedName>
        <fullName evidence="2">Uncharacterized protein</fullName>
    </submittedName>
</protein>
<comment type="caution">
    <text evidence="2">The sequence shown here is derived from an EMBL/GenBank/DDBJ whole genome shotgun (WGS) entry which is preliminary data.</text>
</comment>
<gene>
    <name evidence="2" type="ORF">DJ010_14700</name>
</gene>
<dbReference type="Proteomes" id="UP000245507">
    <property type="component" value="Unassembled WGS sequence"/>
</dbReference>
<accession>A0A316TDC6</accession>
<dbReference type="AlphaFoldDB" id="A0A316TDC6"/>
<feature type="transmembrane region" description="Helical" evidence="1">
    <location>
        <begin position="63"/>
        <end position="84"/>
    </location>
</feature>
<feature type="transmembrane region" description="Helical" evidence="1">
    <location>
        <begin position="104"/>
        <end position="122"/>
    </location>
</feature>
<dbReference type="EMBL" id="QGDD01000006">
    <property type="protein sequence ID" value="PWN02423.1"/>
    <property type="molecule type" value="Genomic_DNA"/>
</dbReference>
<reference evidence="2 3" key="1">
    <citation type="submission" date="2018-05" db="EMBL/GenBank/DDBJ databases">
        <title>Nocardioides silvaticus genome.</title>
        <authorList>
            <person name="Li C."/>
            <person name="Wang G."/>
        </authorList>
    </citation>
    <scope>NUCLEOTIDE SEQUENCE [LARGE SCALE GENOMIC DNA]</scope>
    <source>
        <strain evidence="2 3">CCTCC AB 2018079</strain>
    </source>
</reference>
<proteinExistence type="predicted"/>
<organism evidence="2 3">
    <name type="scientific">Nocardioides silvaticus</name>
    <dbReference type="NCBI Taxonomy" id="2201891"/>
    <lineage>
        <taxon>Bacteria</taxon>
        <taxon>Bacillati</taxon>
        <taxon>Actinomycetota</taxon>
        <taxon>Actinomycetes</taxon>
        <taxon>Propionibacteriales</taxon>
        <taxon>Nocardioidaceae</taxon>
        <taxon>Nocardioides</taxon>
    </lineage>
</organism>
<dbReference type="RefSeq" id="WP_109695177.1">
    <property type="nucleotide sequence ID" value="NZ_QGDD01000006.1"/>
</dbReference>
<evidence type="ECO:0000313" key="3">
    <source>
        <dbReference type="Proteomes" id="UP000245507"/>
    </source>
</evidence>
<evidence type="ECO:0000256" key="1">
    <source>
        <dbReference type="SAM" id="Phobius"/>
    </source>
</evidence>
<dbReference type="OrthoDB" id="250722at2"/>
<keyword evidence="1" id="KW-0812">Transmembrane</keyword>
<keyword evidence="1" id="KW-1133">Transmembrane helix</keyword>
<name>A0A316TDC6_9ACTN</name>